<accession>A0A3N4LD95</accession>
<evidence type="ECO:0000313" key="3">
    <source>
        <dbReference type="Proteomes" id="UP000267821"/>
    </source>
</evidence>
<dbReference type="Proteomes" id="UP000267821">
    <property type="component" value="Unassembled WGS sequence"/>
</dbReference>
<dbReference type="AlphaFoldDB" id="A0A3N4LD95"/>
<protein>
    <submittedName>
        <fullName evidence="2">Uncharacterized protein</fullName>
    </submittedName>
</protein>
<dbReference type="InParanoid" id="A0A3N4LD95"/>
<proteinExistence type="predicted"/>
<gene>
    <name evidence="2" type="ORF">L211DRAFT_892473</name>
</gene>
<feature type="compositionally biased region" description="Basic and acidic residues" evidence="1">
    <location>
        <begin position="18"/>
        <end position="43"/>
    </location>
</feature>
<sequence length="124" mass="14202">MPNYNIGERNRPGYRCKSPRELKRLKTEDIDKPRQDAREELGDLGHPPKQHSRQIPQDCIVLTTQESDFQCGGLTVRQLKKRLEQFWDHYSSSSLHSALAYNANISTVNHITAIGAISVVLNFR</sequence>
<keyword evidence="3" id="KW-1185">Reference proteome</keyword>
<organism evidence="2 3">
    <name type="scientific">Terfezia boudieri ATCC MYA-4762</name>
    <dbReference type="NCBI Taxonomy" id="1051890"/>
    <lineage>
        <taxon>Eukaryota</taxon>
        <taxon>Fungi</taxon>
        <taxon>Dikarya</taxon>
        <taxon>Ascomycota</taxon>
        <taxon>Pezizomycotina</taxon>
        <taxon>Pezizomycetes</taxon>
        <taxon>Pezizales</taxon>
        <taxon>Pezizaceae</taxon>
        <taxon>Terfezia</taxon>
    </lineage>
</organism>
<feature type="region of interest" description="Disordered" evidence="1">
    <location>
        <begin position="1"/>
        <end position="54"/>
    </location>
</feature>
<name>A0A3N4LD95_9PEZI</name>
<evidence type="ECO:0000313" key="2">
    <source>
        <dbReference type="EMBL" id="RPB20850.1"/>
    </source>
</evidence>
<dbReference type="EMBL" id="ML121567">
    <property type="protein sequence ID" value="RPB20850.1"/>
    <property type="molecule type" value="Genomic_DNA"/>
</dbReference>
<reference evidence="2 3" key="1">
    <citation type="journal article" date="2018" name="Nat. Ecol. Evol.">
        <title>Pezizomycetes genomes reveal the molecular basis of ectomycorrhizal truffle lifestyle.</title>
        <authorList>
            <person name="Murat C."/>
            <person name="Payen T."/>
            <person name="Noel B."/>
            <person name="Kuo A."/>
            <person name="Morin E."/>
            <person name="Chen J."/>
            <person name="Kohler A."/>
            <person name="Krizsan K."/>
            <person name="Balestrini R."/>
            <person name="Da Silva C."/>
            <person name="Montanini B."/>
            <person name="Hainaut M."/>
            <person name="Levati E."/>
            <person name="Barry K.W."/>
            <person name="Belfiori B."/>
            <person name="Cichocki N."/>
            <person name="Clum A."/>
            <person name="Dockter R.B."/>
            <person name="Fauchery L."/>
            <person name="Guy J."/>
            <person name="Iotti M."/>
            <person name="Le Tacon F."/>
            <person name="Lindquist E.A."/>
            <person name="Lipzen A."/>
            <person name="Malagnac F."/>
            <person name="Mello A."/>
            <person name="Molinier V."/>
            <person name="Miyauchi S."/>
            <person name="Poulain J."/>
            <person name="Riccioni C."/>
            <person name="Rubini A."/>
            <person name="Sitrit Y."/>
            <person name="Splivallo R."/>
            <person name="Traeger S."/>
            <person name="Wang M."/>
            <person name="Zifcakova L."/>
            <person name="Wipf D."/>
            <person name="Zambonelli A."/>
            <person name="Paolocci F."/>
            <person name="Nowrousian M."/>
            <person name="Ottonello S."/>
            <person name="Baldrian P."/>
            <person name="Spatafora J.W."/>
            <person name="Henrissat B."/>
            <person name="Nagy L.G."/>
            <person name="Aury J.M."/>
            <person name="Wincker P."/>
            <person name="Grigoriev I.V."/>
            <person name="Bonfante P."/>
            <person name="Martin F.M."/>
        </authorList>
    </citation>
    <scope>NUCLEOTIDE SEQUENCE [LARGE SCALE GENOMIC DNA]</scope>
    <source>
        <strain evidence="2 3">ATCC MYA-4762</strain>
    </source>
</reference>
<evidence type="ECO:0000256" key="1">
    <source>
        <dbReference type="SAM" id="MobiDB-lite"/>
    </source>
</evidence>